<dbReference type="EMBL" id="AP025592">
    <property type="protein sequence ID" value="BDG08895.1"/>
    <property type="molecule type" value="Genomic_DNA"/>
</dbReference>
<gene>
    <name evidence="7" type="ORF">AMPC_20080</name>
</gene>
<dbReference type="InterPro" id="IPR000873">
    <property type="entry name" value="AMP-dep_synth/lig_dom"/>
</dbReference>
<feature type="domain" description="AMP-dependent synthetase/ligase" evidence="5">
    <location>
        <begin position="32"/>
        <end position="406"/>
    </location>
</feature>
<keyword evidence="8" id="KW-1185">Reference proteome</keyword>
<keyword evidence="3" id="KW-0276">Fatty acid metabolism</keyword>
<dbReference type="NCBIfam" id="NF004837">
    <property type="entry name" value="PRK06187.1"/>
    <property type="match status" value="1"/>
</dbReference>
<sequence length="549" mass="60284">MELPLFQKLWARPEPAAQPVHRALLTPLSFLEHSLHVFPDKLAVVDGARRFTYRELGERVYRLATALQRAGVRKGDRVAVLSPNATEVLEAHYGVPQLGAVLVAINVRLSPSEVVAILRHSGARVLLADPALEEQVAAARREADLSLLVWTGEGGARDPAWGEIGYERLLATGSPEPFTPAVDDEDQTISINYTSGTTGQPKGVMYTHRGAYLNALGEIVEAGLEPESVYLWTLPMFHCNGWCFTWAVTAAGARHVVVPKVEPARVFELVAGEGVTHLCGAPTVLVMIQAEAPSPDYRFPRPLRAVTAGAPPPPSVIARMESLGAVITHVYGLTETYGPHAVCKWKAEWNAEGLEQRAALKARQGVGYLTSPELRVVDEELRDVPADGETLGEIVMRGNNVTKGYFRDPEGTAVAFRGGWFHSGDLGVMHPDGYVELRDRKKDVIISGGENISTVEVEKVLYFHPAVLEAAVIGIPDEKWGEVPKAFVTLRSGREASEKELIGYCREHLAHFKCPKRVEFGPLPKTSTGKVQKFKLREKEWAGHRKRIH</sequence>
<dbReference type="InterPro" id="IPR045851">
    <property type="entry name" value="AMP-bd_C_sf"/>
</dbReference>
<dbReference type="PANTHER" id="PTHR43859:SF4">
    <property type="entry name" value="BUTANOATE--COA LIGASE AAE1-RELATED"/>
    <property type="match status" value="1"/>
</dbReference>
<proteinExistence type="inferred from homology"/>
<evidence type="ECO:0000256" key="1">
    <source>
        <dbReference type="ARBA" id="ARBA00006432"/>
    </source>
</evidence>
<evidence type="ECO:0000259" key="6">
    <source>
        <dbReference type="Pfam" id="PF13193"/>
    </source>
</evidence>
<dbReference type="InterPro" id="IPR025110">
    <property type="entry name" value="AMP-bd_C"/>
</dbReference>
<feature type="domain" description="AMP-binding enzyme C-terminal" evidence="6">
    <location>
        <begin position="456"/>
        <end position="530"/>
    </location>
</feature>
<dbReference type="RefSeq" id="WP_248346198.1">
    <property type="nucleotide sequence ID" value="NZ_AP025592.1"/>
</dbReference>
<dbReference type="Pfam" id="PF00501">
    <property type="entry name" value="AMP-binding"/>
    <property type="match status" value="1"/>
</dbReference>
<organism evidence="7 8">
    <name type="scientific">Anaeromyxobacter paludicola</name>
    <dbReference type="NCBI Taxonomy" id="2918171"/>
    <lineage>
        <taxon>Bacteria</taxon>
        <taxon>Pseudomonadati</taxon>
        <taxon>Myxococcota</taxon>
        <taxon>Myxococcia</taxon>
        <taxon>Myxococcales</taxon>
        <taxon>Cystobacterineae</taxon>
        <taxon>Anaeromyxobacteraceae</taxon>
        <taxon>Anaeromyxobacter</taxon>
    </lineage>
</organism>
<dbReference type="SUPFAM" id="SSF56801">
    <property type="entry name" value="Acetyl-CoA synthetase-like"/>
    <property type="match status" value="1"/>
</dbReference>
<protein>
    <submittedName>
        <fullName evidence="7">Acyl-CoA synthetase</fullName>
    </submittedName>
</protein>
<dbReference type="InterPro" id="IPR042099">
    <property type="entry name" value="ANL_N_sf"/>
</dbReference>
<dbReference type="PANTHER" id="PTHR43859">
    <property type="entry name" value="ACYL-ACTIVATING ENZYME"/>
    <property type="match status" value="1"/>
</dbReference>
<name>A0ABN6NA67_9BACT</name>
<dbReference type="Proteomes" id="UP001162734">
    <property type="component" value="Chromosome"/>
</dbReference>
<dbReference type="InterPro" id="IPR020845">
    <property type="entry name" value="AMP-binding_CS"/>
</dbReference>
<dbReference type="PROSITE" id="PS00455">
    <property type="entry name" value="AMP_BINDING"/>
    <property type="match status" value="1"/>
</dbReference>
<dbReference type="Gene3D" id="3.40.50.12780">
    <property type="entry name" value="N-terminal domain of ligase-like"/>
    <property type="match status" value="1"/>
</dbReference>
<accession>A0ABN6NA67</accession>
<reference evidence="8" key="1">
    <citation type="journal article" date="2022" name="Int. J. Syst. Evol. Microbiol.">
        <title>Anaeromyxobacter oryzae sp. nov., Anaeromyxobacter diazotrophicus sp. nov. and Anaeromyxobacter paludicola sp. nov., isolated from paddy soils.</title>
        <authorList>
            <person name="Itoh H."/>
            <person name="Xu Z."/>
            <person name="Mise K."/>
            <person name="Masuda Y."/>
            <person name="Ushijima N."/>
            <person name="Hayakawa C."/>
            <person name="Shiratori Y."/>
            <person name="Senoo K."/>
        </authorList>
    </citation>
    <scope>NUCLEOTIDE SEQUENCE [LARGE SCALE GENOMIC DNA]</scope>
    <source>
        <strain evidence="8">Red630</strain>
    </source>
</reference>
<dbReference type="Pfam" id="PF13193">
    <property type="entry name" value="AMP-binding_C"/>
    <property type="match status" value="1"/>
</dbReference>
<keyword evidence="2" id="KW-0436">Ligase</keyword>
<dbReference type="CDD" id="cd12118">
    <property type="entry name" value="ttLC_FACS_AEE21_like"/>
    <property type="match status" value="1"/>
</dbReference>
<dbReference type="Gene3D" id="3.30.300.30">
    <property type="match status" value="1"/>
</dbReference>
<dbReference type="NCBIfam" id="NF006020">
    <property type="entry name" value="PRK08162.1"/>
    <property type="match status" value="1"/>
</dbReference>
<comment type="similarity">
    <text evidence="1">Belongs to the ATP-dependent AMP-binding enzyme family.</text>
</comment>
<evidence type="ECO:0000256" key="2">
    <source>
        <dbReference type="ARBA" id="ARBA00022598"/>
    </source>
</evidence>
<keyword evidence="4" id="KW-0443">Lipid metabolism</keyword>
<evidence type="ECO:0000256" key="3">
    <source>
        <dbReference type="ARBA" id="ARBA00022832"/>
    </source>
</evidence>
<evidence type="ECO:0000313" key="8">
    <source>
        <dbReference type="Proteomes" id="UP001162734"/>
    </source>
</evidence>
<evidence type="ECO:0000256" key="4">
    <source>
        <dbReference type="ARBA" id="ARBA00023098"/>
    </source>
</evidence>
<evidence type="ECO:0000259" key="5">
    <source>
        <dbReference type="Pfam" id="PF00501"/>
    </source>
</evidence>
<evidence type="ECO:0000313" key="7">
    <source>
        <dbReference type="EMBL" id="BDG08895.1"/>
    </source>
</evidence>